<organism evidence="2 3">
    <name type="scientific">Paenibacillus flagellatus</name>
    <dbReference type="NCBI Taxonomy" id="2211139"/>
    <lineage>
        <taxon>Bacteria</taxon>
        <taxon>Bacillati</taxon>
        <taxon>Bacillota</taxon>
        <taxon>Bacilli</taxon>
        <taxon>Bacillales</taxon>
        <taxon>Paenibacillaceae</taxon>
        <taxon>Paenibacillus</taxon>
    </lineage>
</organism>
<proteinExistence type="predicted"/>
<comment type="caution">
    <text evidence="2">The sequence shown here is derived from an EMBL/GenBank/DDBJ whole genome shotgun (WGS) entry which is preliminary data.</text>
</comment>
<keyword evidence="1" id="KW-1133">Transmembrane helix</keyword>
<dbReference type="InterPro" id="IPR019715">
    <property type="entry name" value="Haemolysin_XhlA"/>
</dbReference>
<dbReference type="Pfam" id="PF10779">
    <property type="entry name" value="XhlA"/>
    <property type="match status" value="1"/>
</dbReference>
<reference evidence="2 3" key="1">
    <citation type="submission" date="2018-05" db="EMBL/GenBank/DDBJ databases">
        <title>Paenibacillus flagellatus sp. nov., isolated from selenium mineral soil.</title>
        <authorList>
            <person name="Dai X."/>
        </authorList>
    </citation>
    <scope>NUCLEOTIDE SEQUENCE [LARGE SCALE GENOMIC DNA]</scope>
    <source>
        <strain evidence="2 3">DXL2</strain>
    </source>
</reference>
<evidence type="ECO:0000256" key="1">
    <source>
        <dbReference type="SAM" id="Phobius"/>
    </source>
</evidence>
<feature type="transmembrane region" description="Helical" evidence="1">
    <location>
        <begin position="51"/>
        <end position="72"/>
    </location>
</feature>
<dbReference type="AlphaFoldDB" id="A0A2V5KNC7"/>
<evidence type="ECO:0000313" key="2">
    <source>
        <dbReference type="EMBL" id="PYI52557.1"/>
    </source>
</evidence>
<dbReference type="Proteomes" id="UP000247476">
    <property type="component" value="Unassembled WGS sequence"/>
</dbReference>
<evidence type="ECO:0000313" key="3">
    <source>
        <dbReference type="Proteomes" id="UP000247476"/>
    </source>
</evidence>
<name>A0A2V5KNC7_9BACL</name>
<dbReference type="OrthoDB" id="2186744at2"/>
<accession>A0A2V5KNC7</accession>
<gene>
    <name evidence="2" type="ORF">DLM86_20505</name>
</gene>
<keyword evidence="1" id="KW-0472">Membrane</keyword>
<sequence length="77" mass="8625">MGDSDIQKEILQRLTRVETKLDMMSSVRDMAQEALQSTAAAHKRLDRLEKIVYWAATTIIGSVIVGVMAMLFNLKEG</sequence>
<protein>
    <submittedName>
        <fullName evidence="2">Peptidase</fullName>
    </submittedName>
</protein>
<dbReference type="RefSeq" id="WP_110841926.1">
    <property type="nucleotide sequence ID" value="NZ_QJVJ01000009.1"/>
</dbReference>
<keyword evidence="3" id="KW-1185">Reference proteome</keyword>
<keyword evidence="1" id="KW-0812">Transmembrane</keyword>
<dbReference type="EMBL" id="QJVJ01000009">
    <property type="protein sequence ID" value="PYI52557.1"/>
    <property type="molecule type" value="Genomic_DNA"/>
</dbReference>